<dbReference type="InParanoid" id="A0A1U8D7P0"/>
<evidence type="ECO:0000256" key="3">
    <source>
        <dbReference type="SAM" id="SignalP"/>
    </source>
</evidence>
<name>A0A1U8D7P0_ALLSI</name>
<keyword evidence="2" id="KW-1133">Transmembrane helix</keyword>
<evidence type="ECO:0000256" key="1">
    <source>
        <dbReference type="SAM" id="MobiDB-lite"/>
    </source>
</evidence>
<evidence type="ECO:0000313" key="4">
    <source>
        <dbReference type="Proteomes" id="UP000189705"/>
    </source>
</evidence>
<dbReference type="GO" id="GO:0005829">
    <property type="term" value="C:cytosol"/>
    <property type="evidence" value="ECO:0007669"/>
    <property type="project" value="TreeGrafter"/>
</dbReference>
<dbReference type="RefSeq" id="XP_014376361.1">
    <property type="nucleotide sequence ID" value="XM_014520875.2"/>
</dbReference>
<dbReference type="GO" id="GO:0005886">
    <property type="term" value="C:plasma membrane"/>
    <property type="evidence" value="ECO:0007669"/>
    <property type="project" value="TreeGrafter"/>
</dbReference>
<feature type="compositionally biased region" description="Low complexity" evidence="1">
    <location>
        <begin position="47"/>
        <end position="69"/>
    </location>
</feature>
<feature type="compositionally biased region" description="Low complexity" evidence="1">
    <location>
        <begin position="102"/>
        <end position="114"/>
    </location>
</feature>
<sequence length="253" mass="26401">MPAPNFCVLFWISGCVLFQDVNTAQPSATQPPADLTSKSPHSPTGKTTTAASSRGSTAAATTQASTALSPPVNKSPLTTASATLVEQLKTTLTSAAASPKATGSGNTTSSPTSGADQELIIYKQKIIATEVLHVHGPVISEAHKEAISAENTMISPSAITPTEKSGLEIVAFGVIGFIGILVVVVFILVGVVYLRFRCNHSKDAEDKQKPEDPVVSESCSAATNRKNSSVTLISMKNINMNNSLSYPTSEKVL</sequence>
<dbReference type="PANTHER" id="PTHR28602:SF1">
    <property type="entry name" value="ENDOTHELIAL CELL-SPECIFIC CHEMOTAXIS REGULATOR"/>
    <property type="match status" value="1"/>
</dbReference>
<feature type="compositionally biased region" description="Polar residues" evidence="1">
    <location>
        <begin position="26"/>
        <end position="46"/>
    </location>
</feature>
<dbReference type="GO" id="GO:2000353">
    <property type="term" value="P:positive regulation of endothelial cell apoptotic process"/>
    <property type="evidence" value="ECO:0007669"/>
    <property type="project" value="TreeGrafter"/>
</dbReference>
<dbReference type="OrthoDB" id="8960225at2759"/>
<protein>
    <submittedName>
        <fullName evidence="5">Endothelial cell-specific chemotaxis regulator isoform X1</fullName>
    </submittedName>
</protein>
<feature type="signal peptide" evidence="3">
    <location>
        <begin position="1"/>
        <end position="23"/>
    </location>
</feature>
<keyword evidence="4" id="KW-1185">Reference proteome</keyword>
<evidence type="ECO:0000256" key="2">
    <source>
        <dbReference type="SAM" id="Phobius"/>
    </source>
</evidence>
<gene>
    <name evidence="5" type="primary">ECSCR</name>
</gene>
<dbReference type="PANTHER" id="PTHR28602">
    <property type="entry name" value="ENDOTHELIAL CELL-SPECIFIC CHEMOTAXIS REGULATOR"/>
    <property type="match status" value="1"/>
</dbReference>
<feature type="chain" id="PRO_5010543348" evidence="3">
    <location>
        <begin position="24"/>
        <end position="253"/>
    </location>
</feature>
<dbReference type="Proteomes" id="UP000189705">
    <property type="component" value="Unplaced"/>
</dbReference>
<keyword evidence="2" id="KW-0472">Membrane</keyword>
<feature type="region of interest" description="Disordered" evidence="1">
    <location>
        <begin position="26"/>
        <end position="75"/>
    </location>
</feature>
<reference evidence="5" key="1">
    <citation type="submission" date="2025-08" db="UniProtKB">
        <authorList>
            <consortium name="RefSeq"/>
        </authorList>
    </citation>
    <scope>IDENTIFICATION</scope>
</reference>
<feature type="region of interest" description="Disordered" evidence="1">
    <location>
        <begin position="95"/>
        <end position="114"/>
    </location>
</feature>
<feature type="transmembrane region" description="Helical" evidence="2">
    <location>
        <begin position="169"/>
        <end position="194"/>
    </location>
</feature>
<dbReference type="AlphaFoldDB" id="A0A1U8D7P0"/>
<dbReference type="STRING" id="38654.A0A1U8D7P0"/>
<dbReference type="GO" id="GO:1901800">
    <property type="term" value="P:positive regulation of proteasomal protein catabolic process"/>
    <property type="evidence" value="ECO:0007669"/>
    <property type="project" value="TreeGrafter"/>
</dbReference>
<dbReference type="PRINTS" id="PR02069">
    <property type="entry name" value="ECCREGULATOR"/>
</dbReference>
<proteinExistence type="predicted"/>
<accession>A0A1U8D7P0</accession>
<dbReference type="Pfam" id="PF15820">
    <property type="entry name" value="ECSCR"/>
    <property type="match status" value="1"/>
</dbReference>
<dbReference type="InterPro" id="IPR026247">
    <property type="entry name" value="ECSCR"/>
</dbReference>
<dbReference type="GO" id="GO:0016525">
    <property type="term" value="P:negative regulation of angiogenesis"/>
    <property type="evidence" value="ECO:0007669"/>
    <property type="project" value="TreeGrafter"/>
</dbReference>
<keyword evidence="3" id="KW-0732">Signal</keyword>
<dbReference type="CTD" id="641700"/>
<dbReference type="GeneID" id="102367729"/>
<evidence type="ECO:0000313" key="5">
    <source>
        <dbReference type="RefSeq" id="XP_014376361.1"/>
    </source>
</evidence>
<keyword evidence="2" id="KW-0812">Transmembrane</keyword>
<organism evidence="4 5">
    <name type="scientific">Alligator sinensis</name>
    <name type="common">Chinese alligator</name>
    <dbReference type="NCBI Taxonomy" id="38654"/>
    <lineage>
        <taxon>Eukaryota</taxon>
        <taxon>Metazoa</taxon>
        <taxon>Chordata</taxon>
        <taxon>Craniata</taxon>
        <taxon>Vertebrata</taxon>
        <taxon>Euteleostomi</taxon>
        <taxon>Archelosauria</taxon>
        <taxon>Archosauria</taxon>
        <taxon>Crocodylia</taxon>
        <taxon>Alligatoridae</taxon>
        <taxon>Alligatorinae</taxon>
        <taxon>Alligator</taxon>
    </lineage>
</organism>